<feature type="compositionally biased region" description="Basic residues" evidence="1">
    <location>
        <begin position="115"/>
        <end position="125"/>
    </location>
</feature>
<dbReference type="InterPro" id="IPR036390">
    <property type="entry name" value="WH_DNA-bd_sf"/>
</dbReference>
<organism evidence="3 4">
    <name type="scientific">Biomphalaria glabrata</name>
    <name type="common">Bloodfluke planorb</name>
    <name type="synonym">Freshwater snail</name>
    <dbReference type="NCBI Taxonomy" id="6526"/>
    <lineage>
        <taxon>Eukaryota</taxon>
        <taxon>Metazoa</taxon>
        <taxon>Spiralia</taxon>
        <taxon>Lophotrochozoa</taxon>
        <taxon>Mollusca</taxon>
        <taxon>Gastropoda</taxon>
        <taxon>Heterobranchia</taxon>
        <taxon>Euthyneura</taxon>
        <taxon>Panpulmonata</taxon>
        <taxon>Hygrophila</taxon>
        <taxon>Lymnaeoidea</taxon>
        <taxon>Planorbidae</taxon>
        <taxon>Biomphalaria</taxon>
    </lineage>
</organism>
<dbReference type="InterPro" id="IPR036388">
    <property type="entry name" value="WH-like_DNA-bd_sf"/>
</dbReference>
<dbReference type="VEuPathDB" id="VectorBase:BGLB026728"/>
<dbReference type="SUPFAM" id="SSF46785">
    <property type="entry name" value="Winged helix' DNA-binding domain"/>
    <property type="match status" value="1"/>
</dbReference>
<evidence type="ECO:0000313" key="4">
    <source>
        <dbReference type="Proteomes" id="UP000076420"/>
    </source>
</evidence>
<feature type="region of interest" description="Disordered" evidence="1">
    <location>
        <begin position="95"/>
        <end position="125"/>
    </location>
</feature>
<reference evidence="3" key="1">
    <citation type="submission" date="2020-05" db="UniProtKB">
        <authorList>
            <consortium name="EnsemblMetazoa"/>
        </authorList>
    </citation>
    <scope>IDENTIFICATION</scope>
    <source>
        <strain evidence="3">BB02</strain>
    </source>
</reference>
<dbReference type="GO" id="GO:0000786">
    <property type="term" value="C:nucleosome"/>
    <property type="evidence" value="ECO:0007669"/>
    <property type="project" value="InterPro"/>
</dbReference>
<dbReference type="AlphaFoldDB" id="A0A2C9L429"/>
<dbReference type="EnsemblMetazoa" id="BGLB026728-RA">
    <property type="protein sequence ID" value="BGLB026728-PA"/>
    <property type="gene ID" value="BGLB026728"/>
</dbReference>
<feature type="compositionally biased region" description="Basic and acidic residues" evidence="1">
    <location>
        <begin position="104"/>
        <end position="114"/>
    </location>
</feature>
<feature type="domain" description="H15" evidence="2">
    <location>
        <begin position="24"/>
        <end position="97"/>
    </location>
</feature>
<evidence type="ECO:0000259" key="2">
    <source>
        <dbReference type="PROSITE" id="PS51504"/>
    </source>
</evidence>
<dbReference type="SMART" id="SM00526">
    <property type="entry name" value="H15"/>
    <property type="match status" value="1"/>
</dbReference>
<proteinExistence type="predicted"/>
<gene>
    <name evidence="3" type="primary">106073210</name>
</gene>
<evidence type="ECO:0000256" key="1">
    <source>
        <dbReference type="SAM" id="MobiDB-lite"/>
    </source>
</evidence>
<dbReference type="Pfam" id="PF00538">
    <property type="entry name" value="Linker_histone"/>
    <property type="match status" value="1"/>
</dbReference>
<dbReference type="KEGG" id="bgt:106073210"/>
<dbReference type="GO" id="GO:0006334">
    <property type="term" value="P:nucleosome assembly"/>
    <property type="evidence" value="ECO:0007669"/>
    <property type="project" value="InterPro"/>
</dbReference>
<protein>
    <recommendedName>
        <fullName evidence="2">H15 domain-containing protein</fullName>
    </recommendedName>
</protein>
<dbReference type="GO" id="GO:0003677">
    <property type="term" value="F:DNA binding"/>
    <property type="evidence" value="ECO:0007669"/>
    <property type="project" value="InterPro"/>
</dbReference>
<dbReference type="InterPro" id="IPR005818">
    <property type="entry name" value="Histone_H1/H5_H15"/>
</dbReference>
<dbReference type="PROSITE" id="PS51504">
    <property type="entry name" value="H15"/>
    <property type="match status" value="1"/>
</dbReference>
<feature type="region of interest" description="Disordered" evidence="1">
    <location>
        <begin position="1"/>
        <end position="31"/>
    </location>
</feature>
<dbReference type="Gene3D" id="1.10.10.10">
    <property type="entry name" value="Winged helix-like DNA-binding domain superfamily/Winged helix DNA-binding domain"/>
    <property type="match status" value="1"/>
</dbReference>
<accession>A0A2C9L429</accession>
<sequence>MGKKEANRSEDKEDVETDRQKGKEDQPTEEDICKAIKYLKDRKGSTITDIRKYLVAEVDKFKDATARKLDAHLKKAASKGVQNGRIAKTRGRFMLASSESGTESSKEQQKETSSKRNRRRRRGKCRVHKTNRRYCSRFTIVAYASDDRQDGEATFATSCREKLGQLEKEKAAAAENSVDGFVGSTLHAICDSH</sequence>
<name>A0A2C9L429_BIOGL</name>
<evidence type="ECO:0000313" key="3">
    <source>
        <dbReference type="EnsemblMetazoa" id="BGLB026728-PA"/>
    </source>
</evidence>
<dbReference type="Proteomes" id="UP000076420">
    <property type="component" value="Unassembled WGS sequence"/>
</dbReference>